<evidence type="ECO:0000313" key="1">
    <source>
        <dbReference type="EMBL" id="GGC80384.1"/>
    </source>
</evidence>
<dbReference type="EMBL" id="BMHM01000001">
    <property type="protein sequence ID" value="GGC80384.1"/>
    <property type="molecule type" value="Genomic_DNA"/>
</dbReference>
<keyword evidence="2" id="KW-1185">Reference proteome</keyword>
<dbReference type="Proteomes" id="UP000597301">
    <property type="component" value="Unassembled WGS sequence"/>
</dbReference>
<dbReference type="RefSeq" id="WP_188638216.1">
    <property type="nucleotide sequence ID" value="NZ_BMHM01000001.1"/>
</dbReference>
<reference evidence="2" key="1">
    <citation type="journal article" date="2019" name="Int. J. Syst. Evol. Microbiol.">
        <title>The Global Catalogue of Microorganisms (GCM) 10K type strain sequencing project: providing services to taxonomists for standard genome sequencing and annotation.</title>
        <authorList>
            <consortium name="The Broad Institute Genomics Platform"/>
            <consortium name="The Broad Institute Genome Sequencing Center for Infectious Disease"/>
            <person name="Wu L."/>
            <person name="Ma J."/>
        </authorList>
    </citation>
    <scope>NUCLEOTIDE SEQUENCE [LARGE SCALE GENOMIC DNA]</scope>
    <source>
        <strain evidence="2">CGMCC 1.15122</strain>
    </source>
</reference>
<proteinExistence type="predicted"/>
<protein>
    <submittedName>
        <fullName evidence="1">Uncharacterized protein</fullName>
    </submittedName>
</protein>
<comment type="caution">
    <text evidence="1">The sequence shown here is derived from an EMBL/GenBank/DDBJ whole genome shotgun (WGS) entry which is preliminary data.</text>
</comment>
<name>A0ABQ1NLW8_9GAMM</name>
<organism evidence="1 2">
    <name type="scientific">Vreelandella lutescens</name>
    <dbReference type="NCBI Taxonomy" id="1602943"/>
    <lineage>
        <taxon>Bacteria</taxon>
        <taxon>Pseudomonadati</taxon>
        <taxon>Pseudomonadota</taxon>
        <taxon>Gammaproteobacteria</taxon>
        <taxon>Oceanospirillales</taxon>
        <taxon>Halomonadaceae</taxon>
        <taxon>Vreelandella</taxon>
    </lineage>
</organism>
<sequence length="56" mass="6216">MNYQEQFPTIWDAPLKPATQKAAKPSVSKGVNKPQITPLKEAFLTIWDNAKSKTAS</sequence>
<evidence type="ECO:0000313" key="2">
    <source>
        <dbReference type="Proteomes" id="UP000597301"/>
    </source>
</evidence>
<gene>
    <name evidence="1" type="ORF">GCM10011382_08130</name>
</gene>
<accession>A0ABQ1NLW8</accession>